<dbReference type="RefSeq" id="WP_264325716.1">
    <property type="nucleotide sequence ID" value="NZ_JADEXQ010000047.1"/>
</dbReference>
<protein>
    <submittedName>
        <fullName evidence="1">Uncharacterized protein</fullName>
    </submittedName>
</protein>
<proteinExistence type="predicted"/>
<keyword evidence="2" id="KW-1185">Reference proteome</keyword>
<reference evidence="1" key="1">
    <citation type="submission" date="2020-10" db="EMBL/GenBank/DDBJ databases">
        <authorList>
            <person name="Castelo-Branco R."/>
            <person name="Eusebio N."/>
            <person name="Adriana R."/>
            <person name="Vieira A."/>
            <person name="Brugerolle De Fraissinette N."/>
            <person name="Rezende De Castro R."/>
            <person name="Schneider M.P."/>
            <person name="Vasconcelos V."/>
            <person name="Leao P.N."/>
        </authorList>
    </citation>
    <scope>NUCLEOTIDE SEQUENCE</scope>
    <source>
        <strain evidence="1">LEGE 11480</strain>
    </source>
</reference>
<dbReference type="Proteomes" id="UP000625316">
    <property type="component" value="Unassembled WGS sequence"/>
</dbReference>
<gene>
    <name evidence="1" type="ORF">IQ266_14225</name>
</gene>
<name>A0A928Z3P1_9CYAN</name>
<dbReference type="EMBL" id="JADEXQ010000047">
    <property type="protein sequence ID" value="MBE9030889.1"/>
    <property type="molecule type" value="Genomic_DNA"/>
</dbReference>
<dbReference type="AlphaFoldDB" id="A0A928Z3P1"/>
<organism evidence="1 2">
    <name type="scientific">Romeriopsis navalis LEGE 11480</name>
    <dbReference type="NCBI Taxonomy" id="2777977"/>
    <lineage>
        <taxon>Bacteria</taxon>
        <taxon>Bacillati</taxon>
        <taxon>Cyanobacteriota</taxon>
        <taxon>Cyanophyceae</taxon>
        <taxon>Leptolyngbyales</taxon>
        <taxon>Leptolyngbyaceae</taxon>
        <taxon>Romeriopsis</taxon>
        <taxon>Romeriopsis navalis</taxon>
    </lineage>
</organism>
<sequence length="113" mass="13334">MFTFNIIGVSPVLHFFNYQQKQAQCYYSSGITYLSSHRCSLDAVLRTLDHTDFDPTWKTEDMAKTIINFWLSNLESVTHWQRRLKDADAQTILVSRIAYTEALRYELEDLFNE</sequence>
<evidence type="ECO:0000313" key="2">
    <source>
        <dbReference type="Proteomes" id="UP000625316"/>
    </source>
</evidence>
<comment type="caution">
    <text evidence="1">The sequence shown here is derived from an EMBL/GenBank/DDBJ whole genome shotgun (WGS) entry which is preliminary data.</text>
</comment>
<accession>A0A928Z3P1</accession>
<evidence type="ECO:0000313" key="1">
    <source>
        <dbReference type="EMBL" id="MBE9030889.1"/>
    </source>
</evidence>